<dbReference type="SUPFAM" id="SSF53335">
    <property type="entry name" value="S-adenosyl-L-methionine-dependent methyltransferases"/>
    <property type="match status" value="1"/>
</dbReference>
<keyword evidence="6" id="KW-1185">Reference proteome</keyword>
<dbReference type="InterPro" id="IPR002295">
    <property type="entry name" value="N4/N6-MTase_EcoPI_Mod-like"/>
</dbReference>
<evidence type="ECO:0000256" key="1">
    <source>
        <dbReference type="ARBA" id="ARBA00022603"/>
    </source>
</evidence>
<evidence type="ECO:0000256" key="2">
    <source>
        <dbReference type="ARBA" id="ARBA00022679"/>
    </source>
</evidence>
<dbReference type="GO" id="GO:0008170">
    <property type="term" value="F:N-methyltransferase activity"/>
    <property type="evidence" value="ECO:0007669"/>
    <property type="project" value="InterPro"/>
</dbReference>
<dbReference type="PRINTS" id="PR00506">
    <property type="entry name" value="D21N6MTFRASE"/>
</dbReference>
<keyword evidence="2" id="KW-0808">Transferase</keyword>
<evidence type="ECO:0000313" key="5">
    <source>
        <dbReference type="EMBL" id="RTR17673.1"/>
    </source>
</evidence>
<dbReference type="OrthoDB" id="9800801at2"/>
<keyword evidence="1" id="KW-0489">Methyltransferase</keyword>
<sequence>MSPTEVWRRRSGTNDVPDHFVSVDHEYLLCYAHPGFSFAGVGKDLSTYKNYDPGNPDPWKRGDLSKPHDYRTRPGGFYPIYNEAEDIWYPSNPKRVWAFASNQLTKPGQKLRRETMEDLIAAGKVVFPKDDQVAVYQTIQELRSAIMQGVAPRYLQLGLFETTEEEEKYLSFFVGKRIGFGTPGYKRFRSEVKSASKPLSTWITGLKDKEDNDEVTILRSGLNAEGTTLLGQIFSNASINFSYPKPLSLIQTLIEQATGPDDTILDFFAGSGTTAHAVLALNASEETSDRRFILVSSTEATTQQPDKNICRDVTRERVKRAIEGYSYRSRAGQVEVEGLGGDFAYLQANRIEMERLFLGGIQHEQIWTALQLIHVHEVDEYQSDKDMQQLWTDEQVLVYLPEISSSTLDRLGKLTDSANRPITVYTWQPPLVEQHLMVEHVNIYKIPDELVKRFGGTP</sequence>
<dbReference type="AlphaFoldDB" id="A0A3S0K380"/>
<dbReference type="RefSeq" id="WP_126353706.1">
    <property type="nucleotide sequence ID" value="NZ_CP086380.1"/>
</dbReference>
<reference evidence="5 6" key="1">
    <citation type="submission" date="2018-12" db="EMBL/GenBank/DDBJ databases">
        <title>Deinococcus radiophilus ATCC 27603 genome sequencing and assembly.</title>
        <authorList>
            <person name="Maclea K.S."/>
            <person name="Maynard C.R."/>
        </authorList>
    </citation>
    <scope>NUCLEOTIDE SEQUENCE [LARGE SCALE GENOMIC DNA]</scope>
    <source>
        <strain evidence="5 6">ATCC 27603</strain>
    </source>
</reference>
<dbReference type="Gene3D" id="3.40.50.150">
    <property type="entry name" value="Vaccinia Virus protein VP39"/>
    <property type="match status" value="1"/>
</dbReference>
<name>A0A3S0K380_9DEIO</name>
<dbReference type="GO" id="GO:0003677">
    <property type="term" value="F:DNA binding"/>
    <property type="evidence" value="ECO:0007669"/>
    <property type="project" value="InterPro"/>
</dbReference>
<protein>
    <recommendedName>
        <fullName evidence="4">DNA methylase N-4/N-6 domain-containing protein</fullName>
    </recommendedName>
</protein>
<proteinExistence type="predicted"/>
<gene>
    <name evidence="5" type="ORF">EJ104_13750</name>
</gene>
<dbReference type="EMBL" id="RXPE01000072">
    <property type="protein sequence ID" value="RTR17673.1"/>
    <property type="molecule type" value="Genomic_DNA"/>
</dbReference>
<evidence type="ECO:0000313" key="6">
    <source>
        <dbReference type="Proteomes" id="UP000277766"/>
    </source>
</evidence>
<dbReference type="InterPro" id="IPR029063">
    <property type="entry name" value="SAM-dependent_MTases_sf"/>
</dbReference>
<evidence type="ECO:0000256" key="3">
    <source>
        <dbReference type="ARBA" id="ARBA00022691"/>
    </source>
</evidence>
<keyword evidence="3" id="KW-0949">S-adenosyl-L-methionine</keyword>
<evidence type="ECO:0000259" key="4">
    <source>
        <dbReference type="Pfam" id="PF01555"/>
    </source>
</evidence>
<comment type="caution">
    <text evidence="5">The sequence shown here is derived from an EMBL/GenBank/DDBJ whole genome shotgun (WGS) entry which is preliminary data.</text>
</comment>
<dbReference type="Proteomes" id="UP000277766">
    <property type="component" value="Unassembled WGS sequence"/>
</dbReference>
<feature type="domain" description="DNA methylase N-4/N-6" evidence="4">
    <location>
        <begin position="6"/>
        <end position="283"/>
    </location>
</feature>
<dbReference type="InterPro" id="IPR002941">
    <property type="entry name" value="DNA_methylase_N4/N6"/>
</dbReference>
<accession>A0A3S0K380</accession>
<dbReference type="GO" id="GO:0032259">
    <property type="term" value="P:methylation"/>
    <property type="evidence" value="ECO:0007669"/>
    <property type="project" value="UniProtKB-KW"/>
</dbReference>
<dbReference type="Pfam" id="PF01555">
    <property type="entry name" value="N6_N4_Mtase"/>
    <property type="match status" value="1"/>
</dbReference>
<organism evidence="5 6">
    <name type="scientific">Deinococcus radiophilus</name>
    <dbReference type="NCBI Taxonomy" id="32062"/>
    <lineage>
        <taxon>Bacteria</taxon>
        <taxon>Thermotogati</taxon>
        <taxon>Deinococcota</taxon>
        <taxon>Deinococci</taxon>
        <taxon>Deinococcales</taxon>
        <taxon>Deinococcaceae</taxon>
        <taxon>Deinococcus</taxon>
    </lineage>
</organism>